<evidence type="ECO:0000259" key="6">
    <source>
        <dbReference type="PROSITE" id="PS50011"/>
    </source>
</evidence>
<gene>
    <name evidence="7" type="ORF">BUALT_Bualt07G0014600</name>
</gene>
<evidence type="ECO:0000313" key="7">
    <source>
        <dbReference type="EMBL" id="KAG8378720.1"/>
    </source>
</evidence>
<evidence type="ECO:0000256" key="3">
    <source>
        <dbReference type="ARBA" id="ARBA00022741"/>
    </source>
</evidence>
<sequence>MDEQTVKQMREQTDKQTDEQTITMQPINVPVIPVDELKDITDNFGSKSFNGEGFYGKVYHGVLRSGRDTSIIMLDSSKNPDHEFIAQVSKMPNAKHENVVELLGYCVDGGLRVLAYEYAPHGSLHDILNGIKGAQPGPALSWSQRVKIAVGAAKGLRYLHEEAQPCIIHSDLMSSNVMLFDDDVAKITGFELSNQISYMEARLLSPRALGIYGYQAPEYVMAGQKSFKSDVYSFGVVLLELLTGRKPTDITRPRGQQSLVTWATPILSQDKINQCVDPRLNGEYPLKAVAKMAAIAAMCIQHEAEFRPSMSLVGSSTTSSLVHISSDPVPHKTARISRSQFAYEFFKMNPGQKILWLHFNPAPYKGYKRFKDLFSVEVGPFTLLSNFSASLTADALGVDSFTKEFCINIQENQGFNIIFSPANSQSYAFINGIQIISVPPSLSYFHGGVLQVVGQESLINVDNSTALEIFHRRNIKQDSVTSSAGDISDIFGMWETVNNRKANKMNNNITWKISVDVGLWYLVRIHFSEPGLETAGVMFKVLVKSMRNDACVLRFFLGQRLHNFFLT</sequence>
<dbReference type="InterPro" id="IPR001245">
    <property type="entry name" value="Ser-Thr/Tyr_kinase_cat_dom"/>
</dbReference>
<keyword evidence="3" id="KW-0547">Nucleotide-binding</keyword>
<feature type="domain" description="Protein kinase" evidence="6">
    <location>
        <begin position="44"/>
        <end position="322"/>
    </location>
</feature>
<dbReference type="PROSITE" id="PS50011">
    <property type="entry name" value="PROTEIN_KINASE_DOM"/>
    <property type="match status" value="1"/>
</dbReference>
<reference evidence="7" key="1">
    <citation type="submission" date="2019-10" db="EMBL/GenBank/DDBJ databases">
        <authorList>
            <person name="Zhang R."/>
            <person name="Pan Y."/>
            <person name="Wang J."/>
            <person name="Ma R."/>
            <person name="Yu S."/>
        </authorList>
    </citation>
    <scope>NUCLEOTIDE SEQUENCE</scope>
    <source>
        <strain evidence="7">LA-IB0</strain>
        <tissue evidence="7">Leaf</tissue>
    </source>
</reference>
<dbReference type="PANTHER" id="PTHR47983:SF3">
    <property type="entry name" value="OS05G0135800 PROTEIN"/>
    <property type="match status" value="1"/>
</dbReference>
<dbReference type="AlphaFoldDB" id="A0AAV6XI25"/>
<proteinExistence type="predicted"/>
<dbReference type="GO" id="GO:0005524">
    <property type="term" value="F:ATP binding"/>
    <property type="evidence" value="ECO:0007669"/>
    <property type="project" value="UniProtKB-KW"/>
</dbReference>
<dbReference type="FunFam" id="1.10.510.10:FF:000195">
    <property type="entry name" value="pto-interacting protein 1"/>
    <property type="match status" value="1"/>
</dbReference>
<dbReference type="InterPro" id="IPR011009">
    <property type="entry name" value="Kinase-like_dom_sf"/>
</dbReference>
<comment type="caution">
    <text evidence="7">The sequence shown here is derived from an EMBL/GenBank/DDBJ whole genome shotgun (WGS) entry which is preliminary data.</text>
</comment>
<dbReference type="Proteomes" id="UP000826271">
    <property type="component" value="Unassembled WGS sequence"/>
</dbReference>
<evidence type="ECO:0000256" key="2">
    <source>
        <dbReference type="ARBA" id="ARBA00022679"/>
    </source>
</evidence>
<dbReference type="Gene3D" id="1.10.510.10">
    <property type="entry name" value="Transferase(Phosphotransferase) domain 1"/>
    <property type="match status" value="1"/>
</dbReference>
<dbReference type="EMBL" id="WHWC01000007">
    <property type="protein sequence ID" value="KAG8378720.1"/>
    <property type="molecule type" value="Genomic_DNA"/>
</dbReference>
<dbReference type="PANTHER" id="PTHR47983">
    <property type="entry name" value="PTO-INTERACTING PROTEIN 1-LIKE"/>
    <property type="match status" value="1"/>
</dbReference>
<evidence type="ECO:0000256" key="1">
    <source>
        <dbReference type="ARBA" id="ARBA00022553"/>
    </source>
</evidence>
<dbReference type="Pfam" id="PF07714">
    <property type="entry name" value="PK_Tyr_Ser-Thr"/>
    <property type="match status" value="1"/>
</dbReference>
<evidence type="ECO:0000313" key="8">
    <source>
        <dbReference type="Proteomes" id="UP000826271"/>
    </source>
</evidence>
<dbReference type="GO" id="GO:0004672">
    <property type="term" value="F:protein kinase activity"/>
    <property type="evidence" value="ECO:0007669"/>
    <property type="project" value="InterPro"/>
</dbReference>
<organism evidence="7 8">
    <name type="scientific">Buddleja alternifolia</name>
    <dbReference type="NCBI Taxonomy" id="168488"/>
    <lineage>
        <taxon>Eukaryota</taxon>
        <taxon>Viridiplantae</taxon>
        <taxon>Streptophyta</taxon>
        <taxon>Embryophyta</taxon>
        <taxon>Tracheophyta</taxon>
        <taxon>Spermatophyta</taxon>
        <taxon>Magnoliopsida</taxon>
        <taxon>eudicotyledons</taxon>
        <taxon>Gunneridae</taxon>
        <taxon>Pentapetalae</taxon>
        <taxon>asterids</taxon>
        <taxon>lamiids</taxon>
        <taxon>Lamiales</taxon>
        <taxon>Scrophulariaceae</taxon>
        <taxon>Buddlejeae</taxon>
        <taxon>Buddleja</taxon>
    </lineage>
</organism>
<dbReference type="InterPro" id="IPR000719">
    <property type="entry name" value="Prot_kinase_dom"/>
</dbReference>
<evidence type="ECO:0000256" key="4">
    <source>
        <dbReference type="ARBA" id="ARBA00022777"/>
    </source>
</evidence>
<keyword evidence="2" id="KW-0808">Transferase</keyword>
<dbReference type="FunFam" id="2.60.120.430:FF:000003">
    <property type="entry name" value="FERONIA receptor-like kinase"/>
    <property type="match status" value="1"/>
</dbReference>
<keyword evidence="1" id="KW-0597">Phosphoprotein</keyword>
<accession>A0AAV6XI25</accession>
<evidence type="ECO:0000256" key="5">
    <source>
        <dbReference type="ARBA" id="ARBA00022840"/>
    </source>
</evidence>
<keyword evidence="8" id="KW-1185">Reference proteome</keyword>
<keyword evidence="4" id="KW-0418">Kinase</keyword>
<dbReference type="InterPro" id="IPR052101">
    <property type="entry name" value="Plant_StressResp_Kinase"/>
</dbReference>
<name>A0AAV6XI25_9LAMI</name>
<dbReference type="Gene3D" id="3.30.200.20">
    <property type="entry name" value="Phosphorylase Kinase, domain 1"/>
    <property type="match status" value="1"/>
</dbReference>
<keyword evidence="5" id="KW-0067">ATP-binding</keyword>
<dbReference type="SUPFAM" id="SSF56112">
    <property type="entry name" value="Protein kinase-like (PK-like)"/>
    <property type="match status" value="1"/>
</dbReference>
<protein>
    <recommendedName>
        <fullName evidence="6">Protein kinase domain-containing protein</fullName>
    </recommendedName>
</protein>